<dbReference type="Pfam" id="PF12389">
    <property type="entry name" value="Peptidase_M73"/>
    <property type="match status" value="1"/>
</dbReference>
<gene>
    <name evidence="2" type="ORF">FYJ60_08590</name>
</gene>
<dbReference type="RefSeq" id="WP_154458270.1">
    <property type="nucleotide sequence ID" value="NZ_VUMV01000005.1"/>
</dbReference>
<name>A0A7X2P8W2_9FIRM</name>
<evidence type="ECO:0008006" key="4">
    <source>
        <dbReference type="Google" id="ProtNLM"/>
    </source>
</evidence>
<keyword evidence="1" id="KW-0732">Signal</keyword>
<feature type="signal peptide" evidence="1">
    <location>
        <begin position="1"/>
        <end position="24"/>
    </location>
</feature>
<dbReference type="EMBL" id="VUMV01000005">
    <property type="protein sequence ID" value="MST82369.1"/>
    <property type="molecule type" value="Genomic_DNA"/>
</dbReference>
<dbReference type="Proteomes" id="UP000466864">
    <property type="component" value="Unassembled WGS sequence"/>
</dbReference>
<keyword evidence="3" id="KW-1185">Reference proteome</keyword>
<sequence>MRKNTKIAGAAGLAAIMLVGGTFAYFNQTMKVENPFDTGKYDTKVTEDFKPQDGENWEPGAEINKDVNVLNTGDYDVLVRVKFDEKWVNKDTGATVKENAGMDDSTSQDNATDGLVEKIGSVVAKTLNKENWVYNAADGYWYYNQNLKAGGETGTFLDAVKLLEDADMGNYIVTNYYTTAADKPAEDAIGTDPATQWVAYTGDMPKNATHNMVLTKQDPDKTGYGNADYTLTITTQTVQATDAAMQDAFSLTAQPAGCNWNLTQNK</sequence>
<proteinExistence type="predicted"/>
<dbReference type="InterPro" id="IPR022121">
    <property type="entry name" value="Peptidase_M73_camelysin"/>
</dbReference>
<reference evidence="2 3" key="1">
    <citation type="submission" date="2019-08" db="EMBL/GenBank/DDBJ databases">
        <title>In-depth cultivation of the pig gut microbiome towards novel bacterial diversity and tailored functional studies.</title>
        <authorList>
            <person name="Wylensek D."/>
            <person name="Hitch T.C.A."/>
            <person name="Clavel T."/>
        </authorList>
    </citation>
    <scope>NUCLEOTIDE SEQUENCE [LARGE SCALE GENOMIC DNA]</scope>
    <source>
        <strain evidence="2 3">Oil+RF-744-WCA-WT-13</strain>
    </source>
</reference>
<comment type="caution">
    <text evidence="2">The sequence shown here is derived from an EMBL/GenBank/DDBJ whole genome shotgun (WGS) entry which is preliminary data.</text>
</comment>
<dbReference type="NCBIfam" id="TIGR04088">
    <property type="entry name" value="cognate_SipW"/>
    <property type="match status" value="1"/>
</dbReference>
<dbReference type="AlphaFoldDB" id="A0A7X2P8W2"/>
<dbReference type="InterPro" id="IPR024008">
    <property type="entry name" value="BsaA"/>
</dbReference>
<organism evidence="2 3">
    <name type="scientific">Bilifractor porci</name>
    <dbReference type="NCBI Taxonomy" id="2606636"/>
    <lineage>
        <taxon>Bacteria</taxon>
        <taxon>Bacillati</taxon>
        <taxon>Bacillota</taxon>
        <taxon>Clostridia</taxon>
        <taxon>Lachnospirales</taxon>
        <taxon>Lachnospiraceae</taxon>
        <taxon>Bilifractor</taxon>
    </lineage>
</organism>
<accession>A0A7X2P8W2</accession>
<protein>
    <recommendedName>
        <fullName evidence="4">Camelysin metallo-endopeptidase</fullName>
    </recommendedName>
</protein>
<feature type="chain" id="PRO_5030844069" description="Camelysin metallo-endopeptidase" evidence="1">
    <location>
        <begin position="25"/>
        <end position="266"/>
    </location>
</feature>
<evidence type="ECO:0000313" key="3">
    <source>
        <dbReference type="Proteomes" id="UP000466864"/>
    </source>
</evidence>
<dbReference type="InterPro" id="IPR023833">
    <property type="entry name" value="Signal_pept_SipW-depend-type"/>
</dbReference>
<dbReference type="NCBIfam" id="TIGR04090">
    <property type="entry name" value="exp_by_SipW_IV"/>
    <property type="match status" value="1"/>
</dbReference>
<evidence type="ECO:0000313" key="2">
    <source>
        <dbReference type="EMBL" id="MST82369.1"/>
    </source>
</evidence>
<evidence type="ECO:0000256" key="1">
    <source>
        <dbReference type="SAM" id="SignalP"/>
    </source>
</evidence>